<comment type="caution">
    <text evidence="1">The sequence shown here is derived from an EMBL/GenBank/DDBJ whole genome shotgun (WGS) entry which is preliminary data.</text>
</comment>
<organism evidence="1 2">
    <name type="scientific">Sphaerodactylus townsendi</name>
    <dbReference type="NCBI Taxonomy" id="933632"/>
    <lineage>
        <taxon>Eukaryota</taxon>
        <taxon>Metazoa</taxon>
        <taxon>Chordata</taxon>
        <taxon>Craniata</taxon>
        <taxon>Vertebrata</taxon>
        <taxon>Euteleostomi</taxon>
        <taxon>Lepidosauria</taxon>
        <taxon>Squamata</taxon>
        <taxon>Bifurcata</taxon>
        <taxon>Gekkota</taxon>
        <taxon>Sphaerodactylidae</taxon>
        <taxon>Sphaerodactylus</taxon>
    </lineage>
</organism>
<dbReference type="Proteomes" id="UP000827872">
    <property type="component" value="Linkage Group LG12"/>
</dbReference>
<reference evidence="1" key="1">
    <citation type="submission" date="2021-08" db="EMBL/GenBank/DDBJ databases">
        <title>The first chromosome-level gecko genome reveals the dynamic sex chromosomes of Neotropical dwarf geckos (Sphaerodactylidae: Sphaerodactylus).</title>
        <authorList>
            <person name="Pinto B.J."/>
            <person name="Keating S.E."/>
            <person name="Gamble T."/>
        </authorList>
    </citation>
    <scope>NUCLEOTIDE SEQUENCE</scope>
    <source>
        <strain evidence="1">TG3544</strain>
    </source>
</reference>
<sequence length="103" mass="11395">MQPYPLPFMLPACSAAAHRQGFQDQMNGICLSSIFHGGFQRPYSQPPPLKELLIQIPASLERCGSQVNRPPEEGVVDVPSSLIKALCREDKVHKGGTFLNLRH</sequence>
<evidence type="ECO:0000313" key="1">
    <source>
        <dbReference type="EMBL" id="KAH7998113.1"/>
    </source>
</evidence>
<accession>A0ACB8F079</accession>
<proteinExistence type="predicted"/>
<evidence type="ECO:0000313" key="2">
    <source>
        <dbReference type="Proteomes" id="UP000827872"/>
    </source>
</evidence>
<keyword evidence="2" id="KW-1185">Reference proteome</keyword>
<gene>
    <name evidence="1" type="ORF">K3G42_012841</name>
</gene>
<name>A0ACB8F079_9SAUR</name>
<protein>
    <submittedName>
        <fullName evidence="1">Uncharacterized protein</fullName>
    </submittedName>
</protein>
<dbReference type="EMBL" id="CM037625">
    <property type="protein sequence ID" value="KAH7998113.1"/>
    <property type="molecule type" value="Genomic_DNA"/>
</dbReference>